<dbReference type="KEGG" id="cpho:CPHO_06595"/>
<dbReference type="PANTHER" id="PTHR30269:SF37">
    <property type="entry name" value="MEMBRANE TRANSPORTER PROTEIN"/>
    <property type="match status" value="1"/>
</dbReference>
<keyword evidence="3" id="KW-0813">Transport</keyword>
<reference evidence="9 10" key="1">
    <citation type="submission" date="2014-08" db="EMBL/GenBank/DDBJ databases">
        <title>Complete genome sequence of Corynebacterium phocae M408/89/1(T)(=DSM 44612(T)), isolated from the common seal (Phoca vitulina).</title>
        <authorList>
            <person name="Ruckert C."/>
            <person name="Albersmeier A."/>
            <person name="Winkler A."/>
            <person name="Kalinowski J."/>
        </authorList>
    </citation>
    <scope>NUCLEOTIDE SEQUENCE [LARGE SCALE GENOMIC DNA]</scope>
    <source>
        <strain evidence="9 10">M408/89/1</strain>
    </source>
</reference>
<keyword evidence="7 8" id="KW-0472">Membrane</keyword>
<dbReference type="Proteomes" id="UP000185491">
    <property type="component" value="Chromosome"/>
</dbReference>
<dbReference type="Pfam" id="PF01925">
    <property type="entry name" value="TauE"/>
    <property type="match status" value="1"/>
</dbReference>
<feature type="transmembrane region" description="Helical" evidence="8">
    <location>
        <begin position="196"/>
        <end position="215"/>
    </location>
</feature>
<name>A0A1L7D372_9CORY</name>
<feature type="transmembrane region" description="Helical" evidence="8">
    <location>
        <begin position="33"/>
        <end position="59"/>
    </location>
</feature>
<organism evidence="9 10">
    <name type="scientific">Corynebacterium phocae</name>
    <dbReference type="NCBI Taxonomy" id="161895"/>
    <lineage>
        <taxon>Bacteria</taxon>
        <taxon>Bacillati</taxon>
        <taxon>Actinomycetota</taxon>
        <taxon>Actinomycetes</taxon>
        <taxon>Mycobacteriales</taxon>
        <taxon>Corynebacteriaceae</taxon>
        <taxon>Corynebacterium</taxon>
    </lineage>
</organism>
<evidence type="ECO:0000256" key="2">
    <source>
        <dbReference type="ARBA" id="ARBA00009142"/>
    </source>
</evidence>
<feature type="transmembrane region" description="Helical" evidence="8">
    <location>
        <begin position="126"/>
        <end position="145"/>
    </location>
</feature>
<dbReference type="GO" id="GO:0005886">
    <property type="term" value="C:plasma membrane"/>
    <property type="evidence" value="ECO:0007669"/>
    <property type="project" value="UniProtKB-SubCell"/>
</dbReference>
<keyword evidence="10" id="KW-1185">Reference proteome</keyword>
<dbReference type="EMBL" id="CP009249">
    <property type="protein sequence ID" value="APT92616.1"/>
    <property type="molecule type" value="Genomic_DNA"/>
</dbReference>
<comment type="subcellular location">
    <subcellularLocation>
        <location evidence="1 8">Cell membrane</location>
        <topology evidence="1 8">Multi-pass membrane protein</topology>
    </subcellularLocation>
</comment>
<evidence type="ECO:0000313" key="10">
    <source>
        <dbReference type="Proteomes" id="UP000185491"/>
    </source>
</evidence>
<keyword evidence="4 8" id="KW-1003">Cell membrane</keyword>
<evidence type="ECO:0000256" key="4">
    <source>
        <dbReference type="ARBA" id="ARBA00022475"/>
    </source>
</evidence>
<protein>
    <recommendedName>
        <fullName evidence="8">Probable membrane transporter protein</fullName>
    </recommendedName>
</protein>
<keyword evidence="5 8" id="KW-0812">Transmembrane</keyword>
<evidence type="ECO:0000256" key="1">
    <source>
        <dbReference type="ARBA" id="ARBA00004651"/>
    </source>
</evidence>
<proteinExistence type="inferred from homology"/>
<gene>
    <name evidence="9" type="ORF">CPHO_06595</name>
</gene>
<sequence length="250" mass="25278">MFLIISAILGITLAGAVLQRVSGMGFALVAGPVLMLILGPVDGIILVNLLAAVNAALTTAVVRRDIEWGKFAFMAPFLLVGSVPAAIMVARFDSSWLLILVGLMLLSALVAATLSSRRMAPVAGKIPMVIAGVTGGFGNTLAGAAGPPVAIYAQASRWNPLAFRATLQPILAVSGAISVVVKLAMGAGSLDQTTPLLWVASFGGMVLGIIVGTRLAGKASQALAHKLSMSVTAAGALAAIVRGVVSLVNT</sequence>
<evidence type="ECO:0000256" key="6">
    <source>
        <dbReference type="ARBA" id="ARBA00022989"/>
    </source>
</evidence>
<evidence type="ECO:0000256" key="8">
    <source>
        <dbReference type="RuleBase" id="RU363041"/>
    </source>
</evidence>
<dbReference type="STRING" id="161895.CPHO_06595"/>
<accession>A0A1L7D372</accession>
<dbReference type="AlphaFoldDB" id="A0A1L7D372"/>
<dbReference type="InterPro" id="IPR002781">
    <property type="entry name" value="TM_pro_TauE-like"/>
</dbReference>
<evidence type="ECO:0000256" key="5">
    <source>
        <dbReference type="ARBA" id="ARBA00022692"/>
    </source>
</evidence>
<feature type="transmembrane region" description="Helical" evidence="8">
    <location>
        <begin position="227"/>
        <end position="248"/>
    </location>
</feature>
<comment type="similarity">
    <text evidence="2 8">Belongs to the 4-toluene sulfonate uptake permease (TSUP) (TC 2.A.102) family.</text>
</comment>
<feature type="transmembrane region" description="Helical" evidence="8">
    <location>
        <begin position="71"/>
        <end position="90"/>
    </location>
</feature>
<evidence type="ECO:0000256" key="3">
    <source>
        <dbReference type="ARBA" id="ARBA00022448"/>
    </source>
</evidence>
<dbReference type="InterPro" id="IPR052017">
    <property type="entry name" value="TSUP"/>
</dbReference>
<feature type="transmembrane region" description="Helical" evidence="8">
    <location>
        <begin position="96"/>
        <end position="114"/>
    </location>
</feature>
<keyword evidence="6 8" id="KW-1133">Transmembrane helix</keyword>
<dbReference type="PANTHER" id="PTHR30269">
    <property type="entry name" value="TRANSMEMBRANE PROTEIN YFCA"/>
    <property type="match status" value="1"/>
</dbReference>
<feature type="transmembrane region" description="Helical" evidence="8">
    <location>
        <begin position="165"/>
        <end position="184"/>
    </location>
</feature>
<evidence type="ECO:0000313" key="9">
    <source>
        <dbReference type="EMBL" id="APT92616.1"/>
    </source>
</evidence>
<evidence type="ECO:0000256" key="7">
    <source>
        <dbReference type="ARBA" id="ARBA00023136"/>
    </source>
</evidence>